<dbReference type="OrthoDB" id="10479674at2759"/>
<reference evidence="1" key="1">
    <citation type="submission" date="2022-05" db="EMBL/GenBank/DDBJ databases">
        <title>The Musa troglodytarum L. genome provides insights into the mechanism of non-climacteric behaviour and enrichment of carotenoids.</title>
        <authorList>
            <person name="Wang J."/>
        </authorList>
    </citation>
    <scope>NUCLEOTIDE SEQUENCE</scope>
    <source>
        <tissue evidence="1">Leaf</tissue>
    </source>
</reference>
<dbReference type="EMBL" id="CP097502">
    <property type="protein sequence ID" value="URD72813.1"/>
    <property type="molecule type" value="Genomic_DNA"/>
</dbReference>
<accession>A0A9E7EB96</accession>
<sequence>MNSTHVVSIPRHNRWQLDLSDWNDAVRVRLLHRSVETKRNPHFVSGSEPGCNLIFSSPFQLRVTGLQLSS</sequence>
<evidence type="ECO:0000313" key="1">
    <source>
        <dbReference type="EMBL" id="URD72813.1"/>
    </source>
</evidence>
<keyword evidence="2" id="KW-1185">Reference proteome</keyword>
<protein>
    <submittedName>
        <fullName evidence="1">Uncharacterized protein</fullName>
    </submittedName>
</protein>
<evidence type="ECO:0000313" key="2">
    <source>
        <dbReference type="Proteomes" id="UP001055439"/>
    </source>
</evidence>
<name>A0A9E7EB96_9LILI</name>
<gene>
    <name evidence="1" type="ORF">MUK42_34600</name>
</gene>
<organism evidence="1 2">
    <name type="scientific">Musa troglodytarum</name>
    <name type="common">fe'i banana</name>
    <dbReference type="NCBI Taxonomy" id="320322"/>
    <lineage>
        <taxon>Eukaryota</taxon>
        <taxon>Viridiplantae</taxon>
        <taxon>Streptophyta</taxon>
        <taxon>Embryophyta</taxon>
        <taxon>Tracheophyta</taxon>
        <taxon>Spermatophyta</taxon>
        <taxon>Magnoliopsida</taxon>
        <taxon>Liliopsida</taxon>
        <taxon>Zingiberales</taxon>
        <taxon>Musaceae</taxon>
        <taxon>Musa</taxon>
    </lineage>
</organism>
<proteinExistence type="predicted"/>
<dbReference type="AlphaFoldDB" id="A0A9E7EB96"/>
<dbReference type="Proteomes" id="UP001055439">
    <property type="component" value="Chromosome 1"/>
</dbReference>